<evidence type="ECO:0008006" key="3">
    <source>
        <dbReference type="Google" id="ProtNLM"/>
    </source>
</evidence>
<accession>A0AAV2ETP8</accession>
<organism evidence="1 2">
    <name type="scientific">Linum trigynum</name>
    <dbReference type="NCBI Taxonomy" id="586398"/>
    <lineage>
        <taxon>Eukaryota</taxon>
        <taxon>Viridiplantae</taxon>
        <taxon>Streptophyta</taxon>
        <taxon>Embryophyta</taxon>
        <taxon>Tracheophyta</taxon>
        <taxon>Spermatophyta</taxon>
        <taxon>Magnoliopsida</taxon>
        <taxon>eudicotyledons</taxon>
        <taxon>Gunneridae</taxon>
        <taxon>Pentapetalae</taxon>
        <taxon>rosids</taxon>
        <taxon>fabids</taxon>
        <taxon>Malpighiales</taxon>
        <taxon>Linaceae</taxon>
        <taxon>Linum</taxon>
    </lineage>
</organism>
<sequence length="143" mass="16055">MDDVNASTTTVTNEENTNVFKRKSSDVGWEYGRLVDPNNKDKVRCNFCGHESTGGIFRFKQHIAQNASTVLKCAKATQEAKESCLKAMEKNAKKKEDKAARERQLRDDMIVSFGQQDEEMTCVGSSEPHKLGPMDKWALGTSY</sequence>
<dbReference type="AlphaFoldDB" id="A0AAV2ETP8"/>
<proteinExistence type="predicted"/>
<dbReference type="PANTHER" id="PTHR46951:SF2">
    <property type="entry name" value="BED-TYPE DOMAIN-CONTAINING PROTEIN"/>
    <property type="match status" value="1"/>
</dbReference>
<dbReference type="Proteomes" id="UP001497516">
    <property type="component" value="Chromosome 5"/>
</dbReference>
<gene>
    <name evidence="1" type="ORF">LTRI10_LOCUS29708</name>
</gene>
<dbReference type="EMBL" id="OZ034818">
    <property type="protein sequence ID" value="CAL1388805.1"/>
    <property type="molecule type" value="Genomic_DNA"/>
</dbReference>
<dbReference type="PANTHER" id="PTHR46951">
    <property type="entry name" value="BED-TYPE DOMAIN-CONTAINING PROTEIN"/>
    <property type="match status" value="1"/>
</dbReference>
<name>A0AAV2ETP8_9ROSI</name>
<reference evidence="1 2" key="1">
    <citation type="submission" date="2024-04" db="EMBL/GenBank/DDBJ databases">
        <authorList>
            <person name="Fracassetti M."/>
        </authorList>
    </citation>
    <scope>NUCLEOTIDE SEQUENCE [LARGE SCALE GENOMIC DNA]</scope>
</reference>
<protein>
    <recommendedName>
        <fullName evidence="3">BED-type domain-containing protein</fullName>
    </recommendedName>
</protein>
<keyword evidence="2" id="KW-1185">Reference proteome</keyword>
<evidence type="ECO:0000313" key="1">
    <source>
        <dbReference type="EMBL" id="CAL1388805.1"/>
    </source>
</evidence>
<evidence type="ECO:0000313" key="2">
    <source>
        <dbReference type="Proteomes" id="UP001497516"/>
    </source>
</evidence>